<protein>
    <submittedName>
        <fullName evidence="1">DUF4249 domain-containing protein</fullName>
    </submittedName>
</protein>
<dbReference type="Pfam" id="PF14054">
    <property type="entry name" value="DUF4249"/>
    <property type="match status" value="1"/>
</dbReference>
<evidence type="ECO:0000313" key="5">
    <source>
        <dbReference type="Proteomes" id="UP000284361"/>
    </source>
</evidence>
<dbReference type="AlphaFoldDB" id="A0A3E4Z512"/>
<dbReference type="RefSeq" id="WP_117702764.1">
    <property type="nucleotide sequence ID" value="NZ_CAUCUV010000025.1"/>
</dbReference>
<dbReference type="InterPro" id="IPR025345">
    <property type="entry name" value="DUF4249"/>
</dbReference>
<name>A0A3E4Z512_9BACT</name>
<evidence type="ECO:0000313" key="3">
    <source>
        <dbReference type="EMBL" id="RHL17209.1"/>
    </source>
</evidence>
<organism evidence="1 4">
    <name type="scientific">Phocaeicola plebeius</name>
    <dbReference type="NCBI Taxonomy" id="310297"/>
    <lineage>
        <taxon>Bacteria</taxon>
        <taxon>Pseudomonadati</taxon>
        <taxon>Bacteroidota</taxon>
        <taxon>Bacteroidia</taxon>
        <taxon>Bacteroidales</taxon>
        <taxon>Bacteroidaceae</taxon>
        <taxon>Phocaeicola</taxon>
    </lineage>
</organism>
<evidence type="ECO:0000313" key="2">
    <source>
        <dbReference type="EMBL" id="RHD54137.1"/>
    </source>
</evidence>
<dbReference type="EMBL" id="QROI01000007">
    <property type="protein sequence ID" value="RHL17209.1"/>
    <property type="molecule type" value="Genomic_DNA"/>
</dbReference>
<dbReference type="PROSITE" id="PS51257">
    <property type="entry name" value="PROKAR_LIPOPROTEIN"/>
    <property type="match status" value="1"/>
</dbReference>
<dbReference type="Proteomes" id="UP000284916">
    <property type="component" value="Unassembled WGS sequence"/>
</dbReference>
<accession>A0A3E4Z512</accession>
<dbReference type="EMBL" id="QSTW01000025">
    <property type="protein sequence ID" value="RGM86664.1"/>
    <property type="molecule type" value="Genomic_DNA"/>
</dbReference>
<reference evidence="4 5" key="1">
    <citation type="submission" date="2018-08" db="EMBL/GenBank/DDBJ databases">
        <title>A genome reference for cultivated species of the human gut microbiota.</title>
        <authorList>
            <person name="Zou Y."/>
            <person name="Xue W."/>
            <person name="Luo G."/>
        </authorList>
    </citation>
    <scope>NUCLEOTIDE SEQUENCE [LARGE SCALE GENOMIC DNA]</scope>
    <source>
        <strain evidence="3 6">AF39-11</strain>
        <strain evidence="2 5">AM31-10</strain>
        <strain evidence="1 4">OM06-2</strain>
    </source>
</reference>
<evidence type="ECO:0000313" key="4">
    <source>
        <dbReference type="Proteomes" id="UP000260814"/>
    </source>
</evidence>
<dbReference type="Proteomes" id="UP000284361">
    <property type="component" value="Unassembled WGS sequence"/>
</dbReference>
<comment type="caution">
    <text evidence="1">The sequence shown here is derived from an EMBL/GenBank/DDBJ whole genome shotgun (WGS) entry which is preliminary data.</text>
</comment>
<dbReference type="Proteomes" id="UP000260814">
    <property type="component" value="Unassembled WGS sequence"/>
</dbReference>
<evidence type="ECO:0000313" key="6">
    <source>
        <dbReference type="Proteomes" id="UP000284916"/>
    </source>
</evidence>
<evidence type="ECO:0000313" key="1">
    <source>
        <dbReference type="EMBL" id="RGM86664.1"/>
    </source>
</evidence>
<proteinExistence type="predicted"/>
<gene>
    <name evidence="3" type="ORF">DW035_05550</name>
    <name evidence="2" type="ORF">DW789_09050</name>
    <name evidence="1" type="ORF">DXB87_14925</name>
</gene>
<sequence>MNIHFKTSIWAVMAGFMLTACYKDIDLEKYRPEPTLVLNSILSPDEIVRVQVARTVFFTDHRETDTNIADAEVKMYVNGKYTETLRYDEASRMYLSDYHPVPGELISLEAETPLGHVSGQGIIPEVVPIEGVRLTARTFDDPDQMYWAPGGVTYGKSYEATYYITFTDPSVERNFYFIRIESGDGIAAETIDYSYDEVFLAQQESIDGITTNTGIYGNEGRTFSDNLFNGKRYTLKIVEKAPLYTNDSRPRKIILYSLSEDYYHYLTGIFNTDEESVKGSLTDLGLTEPSPHYSNITGGTGIVGGVQSRSVRVDLKSVLK</sequence>
<dbReference type="EMBL" id="QSJG01000016">
    <property type="protein sequence ID" value="RHD54137.1"/>
    <property type="molecule type" value="Genomic_DNA"/>
</dbReference>